<keyword evidence="2" id="KW-1185">Reference proteome</keyword>
<organism evidence="1 2">
    <name type="scientific">Actinokineospora alba</name>
    <dbReference type="NCBI Taxonomy" id="504798"/>
    <lineage>
        <taxon>Bacteria</taxon>
        <taxon>Bacillati</taxon>
        <taxon>Actinomycetota</taxon>
        <taxon>Actinomycetes</taxon>
        <taxon>Pseudonocardiales</taxon>
        <taxon>Pseudonocardiaceae</taxon>
        <taxon>Actinokineospora</taxon>
    </lineage>
</organism>
<name>A0A1H0WPY8_9PSEU</name>
<evidence type="ECO:0000313" key="1">
    <source>
        <dbReference type="EMBL" id="SDP92697.1"/>
    </source>
</evidence>
<proteinExistence type="predicted"/>
<dbReference type="InterPro" id="IPR048152">
    <property type="entry name" value="AMED_5909-like"/>
</dbReference>
<dbReference type="NCBIfam" id="NF041510">
    <property type="entry name" value="AMED_5909_fam"/>
    <property type="match status" value="1"/>
</dbReference>
<dbReference type="Proteomes" id="UP000199651">
    <property type="component" value="Unassembled WGS sequence"/>
</dbReference>
<sequence>MVASKVEDWRNTDPLPTTLLTAREYLWRAPAFDAPREEWIAYHEYRAEVFRHVAAIDTRHRYEAGAEAWLAKDKVVKLRGSGEADPALIT</sequence>
<evidence type="ECO:0000313" key="2">
    <source>
        <dbReference type="Proteomes" id="UP000199651"/>
    </source>
</evidence>
<protein>
    <submittedName>
        <fullName evidence="1">Uncharacterized protein</fullName>
    </submittedName>
</protein>
<accession>A0A1H0WPY8</accession>
<dbReference type="EMBL" id="FNJB01000031">
    <property type="protein sequence ID" value="SDP92697.1"/>
    <property type="molecule type" value="Genomic_DNA"/>
</dbReference>
<dbReference type="AlphaFoldDB" id="A0A1H0WPY8"/>
<reference evidence="2" key="1">
    <citation type="submission" date="2016-10" db="EMBL/GenBank/DDBJ databases">
        <authorList>
            <person name="Varghese N."/>
            <person name="Submissions S."/>
        </authorList>
    </citation>
    <scope>NUCLEOTIDE SEQUENCE [LARGE SCALE GENOMIC DNA]</scope>
    <source>
        <strain evidence="2">IBRC-M 10655</strain>
    </source>
</reference>
<dbReference type="STRING" id="504798.SAMN05421871_101750"/>
<gene>
    <name evidence="1" type="ORF">SAMN05192558_1316</name>
</gene>